<feature type="signal peptide" evidence="6">
    <location>
        <begin position="1"/>
        <end position="27"/>
    </location>
</feature>
<dbReference type="InterPro" id="IPR011047">
    <property type="entry name" value="Quinoprotein_ADH-like_sf"/>
</dbReference>
<dbReference type="GO" id="GO:0006355">
    <property type="term" value="P:regulation of DNA-templated transcription"/>
    <property type="evidence" value="ECO:0007669"/>
    <property type="project" value="InterPro"/>
</dbReference>
<keyword evidence="5" id="KW-0472">Membrane</keyword>
<dbReference type="GO" id="GO:0006508">
    <property type="term" value="P:proteolysis"/>
    <property type="evidence" value="ECO:0007669"/>
    <property type="project" value="UniProtKB-KW"/>
</dbReference>
<dbReference type="GO" id="GO:0008234">
    <property type="term" value="F:cysteine-type peptidase activity"/>
    <property type="evidence" value="ECO:0007669"/>
    <property type="project" value="UniProtKB-KW"/>
</dbReference>
<keyword evidence="4" id="KW-0175">Coiled coil</keyword>
<feature type="coiled-coil region" evidence="4">
    <location>
        <begin position="780"/>
        <end position="826"/>
    </location>
</feature>
<evidence type="ECO:0000256" key="6">
    <source>
        <dbReference type="SAM" id="SignalP"/>
    </source>
</evidence>
<name>A0A7W5DPH5_9PORP</name>
<dbReference type="InterPro" id="IPR013783">
    <property type="entry name" value="Ig-like_fold"/>
</dbReference>
<evidence type="ECO:0000256" key="3">
    <source>
        <dbReference type="ARBA" id="ARBA00022807"/>
    </source>
</evidence>
<keyword evidence="8" id="KW-1185">Reference proteome</keyword>
<evidence type="ECO:0000313" key="7">
    <source>
        <dbReference type="EMBL" id="MBB3186390.1"/>
    </source>
</evidence>
<dbReference type="Gene3D" id="2.130.10.10">
    <property type="entry name" value="YVTN repeat-like/Quinoprotein amine dehydrogenase"/>
    <property type="match status" value="2"/>
</dbReference>
<dbReference type="SUPFAM" id="SSF50998">
    <property type="entry name" value="Quinoprotein alcohol dehydrogenase-like"/>
    <property type="match status" value="1"/>
</dbReference>
<dbReference type="EMBL" id="JACHYB010000001">
    <property type="protein sequence ID" value="MBB3186390.1"/>
    <property type="molecule type" value="Genomic_DNA"/>
</dbReference>
<keyword evidence="6" id="KW-0732">Signal</keyword>
<dbReference type="SUPFAM" id="SSF63829">
    <property type="entry name" value="Calcium-dependent phosphotriesterase"/>
    <property type="match status" value="1"/>
</dbReference>
<comment type="similarity">
    <text evidence="1">Belongs to the peptidase C25 family.</text>
</comment>
<evidence type="ECO:0000256" key="1">
    <source>
        <dbReference type="ARBA" id="ARBA00006067"/>
    </source>
</evidence>
<feature type="transmembrane region" description="Helical" evidence="5">
    <location>
        <begin position="751"/>
        <end position="773"/>
    </location>
</feature>
<dbReference type="InterPro" id="IPR016032">
    <property type="entry name" value="Sig_transdc_resp-reg_C-effctor"/>
</dbReference>
<feature type="chain" id="PRO_5031021141" description="Y_Y_Y domain-containing protein" evidence="6">
    <location>
        <begin position="28"/>
        <end position="962"/>
    </location>
</feature>
<keyword evidence="3" id="KW-0788">Thiol protease</keyword>
<keyword evidence="2" id="KW-0645">Protease</keyword>
<evidence type="ECO:0000256" key="4">
    <source>
        <dbReference type="SAM" id="Coils"/>
    </source>
</evidence>
<reference evidence="7 8" key="1">
    <citation type="submission" date="2020-08" db="EMBL/GenBank/DDBJ databases">
        <title>Genomic Encyclopedia of Type Strains, Phase IV (KMG-IV): sequencing the most valuable type-strain genomes for metagenomic binning, comparative biology and taxonomic classification.</title>
        <authorList>
            <person name="Goeker M."/>
        </authorList>
    </citation>
    <scope>NUCLEOTIDE SEQUENCE [LARGE SCALE GENOMIC DNA]</scope>
    <source>
        <strain evidence="7 8">DSM 27471</strain>
    </source>
</reference>
<dbReference type="AlphaFoldDB" id="A0A7W5DPH5"/>
<evidence type="ECO:0000256" key="5">
    <source>
        <dbReference type="SAM" id="Phobius"/>
    </source>
</evidence>
<sequence length="962" mass="110490">MQTQYVRWRFLLFLISLLSVTCFSLHATDFVPIVSNFTKKEYKAANQNWTVGQDKHGYMYFGNNDGLLRYDGTSWELFRIPGNRVVRSLLIGQDGRIYVGSYEEFGYFEPKPDGQLCYHSLSQLLKNYTMQNDEIWSILSIGGKIYFQSFTSFFVFDGKTVTGCREPLTFLIFNKYRNAIYTHVDGKSLSRMDPATGQFYPVIAHNAPPDPVISILPYDAHRALLVTTTGGLFLLDGNQCQVFKNDANDLLKKAQANRAIMTKDSVFVIGTILDGAIAINKKGKVLWQLNTSNALQNNTILGIYCDKVNNVWLALDKGVSLIHNGGNVHYVAAFQPSIGAIYDVNIDKSSIYIGTNQGLYIGTVSNLSSNTKSLSVQLVPQIRGQVWSLARFDNQLFVGNNESTYCFDGKNLTPVCDVKGGFCLKRGVINGQDVLVQGTYTQLCIYKKNIRGRWAFSNVVDSFINPIRYLEVDYQGTIWASHLQLGLYRIVLAPDLQHIRSIHLYTHFDGKTPTNITVFKIGNRVVFNNGVRFYTFDDLSKKIIPYDLLNNGLGIFASAYRVLHFRDDYYWFIRDEDAALAEVTNDKVTIVDVIQYASLPGETVDKSETILPVSDSQCLIGMENGLALYQLPNQNITNEVRFPLAIKSVNAMNMDNSEQFRVSLINPKPLPFRLNSVEFTVAFPNYNDLDNIYYRYKLDGFDTRWSDLKTTPYQEYTRLPYNHYVFNAEVVTSTGKVVDRISYSFEILPPFYLSIWAKLLYLMMFIGLVLVAIHRTKIFLLKKKAKIEQMHTELRRKEVEEREQRIMRLEKEKLETELTLKSKELASSTMSIIKKNDILTTIKEELVYQKKQLGTQYPKKYFDKIVHIVDENLSTEDDWAIFQTNFDRIHDNFFRKLHERYPELTSNDLRLCAYLRLNLTSKDIANLMNISLKGVEAGRSRLRKRLHIPPEKNLTEFMIEIK</sequence>
<protein>
    <recommendedName>
        <fullName evidence="9">Y_Y_Y domain-containing protein</fullName>
    </recommendedName>
</protein>
<keyword evidence="5" id="KW-1133">Transmembrane helix</keyword>
<gene>
    <name evidence="7" type="ORF">FHX64_000553</name>
</gene>
<proteinExistence type="inferred from homology"/>
<dbReference type="SUPFAM" id="SSF46894">
    <property type="entry name" value="C-terminal effector domain of the bipartite response regulators"/>
    <property type="match status" value="1"/>
</dbReference>
<dbReference type="Gene3D" id="2.60.40.10">
    <property type="entry name" value="Immunoglobulins"/>
    <property type="match status" value="1"/>
</dbReference>
<organism evidence="7 8">
    <name type="scientific">Microbacter margulisiae</name>
    <dbReference type="NCBI Taxonomy" id="1350067"/>
    <lineage>
        <taxon>Bacteria</taxon>
        <taxon>Pseudomonadati</taxon>
        <taxon>Bacteroidota</taxon>
        <taxon>Bacteroidia</taxon>
        <taxon>Bacteroidales</taxon>
        <taxon>Porphyromonadaceae</taxon>
        <taxon>Microbacter</taxon>
    </lineage>
</organism>
<evidence type="ECO:0000256" key="2">
    <source>
        <dbReference type="ARBA" id="ARBA00022670"/>
    </source>
</evidence>
<accession>A0A7W5DPH5</accession>
<keyword evidence="3" id="KW-0378">Hydrolase</keyword>
<dbReference type="Proteomes" id="UP000544222">
    <property type="component" value="Unassembled WGS sequence"/>
</dbReference>
<evidence type="ECO:0008006" key="9">
    <source>
        <dbReference type="Google" id="ProtNLM"/>
    </source>
</evidence>
<evidence type="ECO:0000313" key="8">
    <source>
        <dbReference type="Proteomes" id="UP000544222"/>
    </source>
</evidence>
<comment type="caution">
    <text evidence="7">The sequence shown here is derived from an EMBL/GenBank/DDBJ whole genome shotgun (WGS) entry which is preliminary data.</text>
</comment>
<dbReference type="InterPro" id="IPR015943">
    <property type="entry name" value="WD40/YVTN_repeat-like_dom_sf"/>
</dbReference>
<dbReference type="GO" id="GO:0003677">
    <property type="term" value="F:DNA binding"/>
    <property type="evidence" value="ECO:0007669"/>
    <property type="project" value="InterPro"/>
</dbReference>
<keyword evidence="5" id="KW-0812">Transmembrane</keyword>
<dbReference type="RefSeq" id="WP_183412292.1">
    <property type="nucleotide sequence ID" value="NZ_JACHYB010000001.1"/>
</dbReference>